<sequence>APSRRLLRSRPAGAELGRGAPPRAPRGGGSVLLRRAALRGDPQSDSGGPRRLAHDEQRVGAEAALRGRGGGTVHALPGSRRAPVRGRLARDRAARRRRRALLAVRDRRRARHQRVGARRPGAGHARADHLPARLRRPVRAVRRQPQRRSRARARGGAGQALGEALGDQVRV</sequence>
<dbReference type="EMBL" id="CADCVJ010000054">
    <property type="protein sequence ID" value="CAA9466612.1"/>
    <property type="molecule type" value="Genomic_DNA"/>
</dbReference>
<keyword evidence="2" id="KW-0689">Ribosomal protein</keyword>
<reference evidence="2" key="1">
    <citation type="submission" date="2020-02" db="EMBL/GenBank/DDBJ databases">
        <authorList>
            <person name="Meier V. D."/>
        </authorList>
    </citation>
    <scope>NUCLEOTIDE SEQUENCE</scope>
    <source>
        <strain evidence="2">AVDCRST_MAG38</strain>
    </source>
</reference>
<dbReference type="GO" id="GO:0005840">
    <property type="term" value="C:ribosome"/>
    <property type="evidence" value="ECO:0007669"/>
    <property type="project" value="UniProtKB-KW"/>
</dbReference>
<feature type="non-terminal residue" evidence="2">
    <location>
        <position position="1"/>
    </location>
</feature>
<evidence type="ECO:0000313" key="2">
    <source>
        <dbReference type="EMBL" id="CAA9466612.1"/>
    </source>
</evidence>
<name>A0A6J4R7W0_9ACTN</name>
<protein>
    <submittedName>
        <fullName evidence="2">FIG01269488: protein, clustered with ribosomal protein L32p</fullName>
    </submittedName>
</protein>
<feature type="compositionally biased region" description="Basic residues" evidence="1">
    <location>
        <begin position="93"/>
        <end position="117"/>
    </location>
</feature>
<feature type="compositionally biased region" description="Low complexity" evidence="1">
    <location>
        <begin position="10"/>
        <end position="21"/>
    </location>
</feature>
<dbReference type="AlphaFoldDB" id="A0A6J4R7W0"/>
<feature type="compositionally biased region" description="Basic residues" evidence="1">
    <location>
        <begin position="139"/>
        <end position="153"/>
    </location>
</feature>
<feature type="region of interest" description="Disordered" evidence="1">
    <location>
        <begin position="1"/>
        <end position="126"/>
    </location>
</feature>
<keyword evidence="2" id="KW-0687">Ribonucleoprotein</keyword>
<gene>
    <name evidence="2" type="ORF">AVDCRST_MAG38-837</name>
</gene>
<feature type="non-terminal residue" evidence="2">
    <location>
        <position position="171"/>
    </location>
</feature>
<feature type="region of interest" description="Disordered" evidence="1">
    <location>
        <begin position="139"/>
        <end position="171"/>
    </location>
</feature>
<evidence type="ECO:0000256" key="1">
    <source>
        <dbReference type="SAM" id="MobiDB-lite"/>
    </source>
</evidence>
<proteinExistence type="predicted"/>
<accession>A0A6J4R7W0</accession>
<organism evidence="2">
    <name type="scientific">uncultured Solirubrobacteraceae bacterium</name>
    <dbReference type="NCBI Taxonomy" id="1162706"/>
    <lineage>
        <taxon>Bacteria</taxon>
        <taxon>Bacillati</taxon>
        <taxon>Actinomycetota</taxon>
        <taxon>Thermoleophilia</taxon>
        <taxon>Solirubrobacterales</taxon>
        <taxon>Solirubrobacteraceae</taxon>
        <taxon>environmental samples</taxon>
    </lineage>
</organism>